<feature type="active site" description="Proton acceptor" evidence="4">
    <location>
        <position position="285"/>
    </location>
</feature>
<comment type="similarity">
    <text evidence="1">Belongs to the DNA/RNA non-specific endonuclease family.</text>
</comment>
<feature type="domain" description="DNA/RNA non-specific endonuclease/pyrophosphatase/phosphodiesterase" evidence="8">
    <location>
        <begin position="197"/>
        <end position="434"/>
    </location>
</feature>
<dbReference type="SUPFAM" id="SSF54060">
    <property type="entry name" value="His-Me finger endonucleases"/>
    <property type="match status" value="1"/>
</dbReference>
<feature type="signal peptide" evidence="6">
    <location>
        <begin position="1"/>
        <end position="19"/>
    </location>
</feature>
<dbReference type="InterPro" id="IPR020821">
    <property type="entry name" value="ENPP1-3/EXOG-like_nuc-like"/>
</dbReference>
<dbReference type="GO" id="GO:0046872">
    <property type="term" value="F:metal ion binding"/>
    <property type="evidence" value="ECO:0007669"/>
    <property type="project" value="UniProtKB-KW"/>
</dbReference>
<dbReference type="Gene3D" id="3.40.570.10">
    <property type="entry name" value="Extracellular Endonuclease, subunit A"/>
    <property type="match status" value="1"/>
</dbReference>
<evidence type="ECO:0000256" key="5">
    <source>
        <dbReference type="PIRSR" id="PIRSR640255-2"/>
    </source>
</evidence>
<dbReference type="GO" id="GO:0005743">
    <property type="term" value="C:mitochondrial inner membrane"/>
    <property type="evidence" value="ECO:0007669"/>
    <property type="project" value="TreeGrafter"/>
</dbReference>
<evidence type="ECO:0000256" key="1">
    <source>
        <dbReference type="ARBA" id="ARBA00010052"/>
    </source>
</evidence>
<evidence type="ECO:0000256" key="2">
    <source>
        <dbReference type="ARBA" id="ARBA00022722"/>
    </source>
</evidence>
<dbReference type="AlphaFoldDB" id="A0A1B6I107"/>
<evidence type="ECO:0000313" key="9">
    <source>
        <dbReference type="EMBL" id="JAS80602.1"/>
    </source>
</evidence>
<reference evidence="9" key="1">
    <citation type="submission" date="2015-11" db="EMBL/GenBank/DDBJ databases">
        <title>De novo transcriptome assembly of four potential Pierce s Disease insect vectors from Arizona vineyards.</title>
        <authorList>
            <person name="Tassone E.E."/>
        </authorList>
    </citation>
    <scope>NUCLEOTIDE SEQUENCE</scope>
</reference>
<dbReference type="EMBL" id="GECU01027104">
    <property type="protein sequence ID" value="JAS80602.1"/>
    <property type="molecule type" value="Transcribed_RNA"/>
</dbReference>
<dbReference type="GO" id="GO:0005634">
    <property type="term" value="C:nucleus"/>
    <property type="evidence" value="ECO:0007669"/>
    <property type="project" value="TreeGrafter"/>
</dbReference>
<dbReference type="PANTHER" id="PTHR13966:SF19">
    <property type="entry name" value="NUCLEASE EXOG, MITOCHONDRIAL"/>
    <property type="match status" value="1"/>
</dbReference>
<gene>
    <name evidence="9" type="ORF">g.46492</name>
</gene>
<dbReference type="GO" id="GO:0004521">
    <property type="term" value="F:RNA endonuclease activity"/>
    <property type="evidence" value="ECO:0007669"/>
    <property type="project" value="TreeGrafter"/>
</dbReference>
<accession>A0A1B6I107</accession>
<feature type="binding site" evidence="5">
    <location>
        <position position="315"/>
    </location>
    <ligand>
        <name>Mg(2+)</name>
        <dbReference type="ChEBI" id="CHEBI:18420"/>
        <note>catalytic</note>
    </ligand>
</feature>
<protein>
    <recommendedName>
        <fullName evidence="10">DNA/RNA non-specific endonuclease domain-containing protein</fullName>
    </recommendedName>
</protein>
<dbReference type="GO" id="GO:0000014">
    <property type="term" value="F:single-stranded DNA endodeoxyribonuclease activity"/>
    <property type="evidence" value="ECO:0007669"/>
    <property type="project" value="TreeGrafter"/>
</dbReference>
<evidence type="ECO:0000256" key="3">
    <source>
        <dbReference type="ARBA" id="ARBA00022759"/>
    </source>
</evidence>
<name>A0A1B6I107_9HEMI</name>
<dbReference type="InterPro" id="IPR044925">
    <property type="entry name" value="His-Me_finger_sf"/>
</dbReference>
<dbReference type="SMART" id="SM00477">
    <property type="entry name" value="NUC"/>
    <property type="match status" value="1"/>
</dbReference>
<dbReference type="GO" id="GO:0003676">
    <property type="term" value="F:nucleic acid binding"/>
    <property type="evidence" value="ECO:0007669"/>
    <property type="project" value="InterPro"/>
</dbReference>
<sequence>MMVLRVWLLFFVHIFQTYSLWPFNSRKSCVLDVNWNLIHQNAPLLLRRSAHGYELASPDFVVKVGNYFLGHRLTGVIKIPYEEEIYAACPGYGNTLYGLKEPAQFATFKCLHRRNILRMDKQMFKSHLLKCTQPVATLIRKTDHCCGDGLGMEYEIGYSVTPESNPSARNPQTYGLMWMKMNQPDAKRVPQEGKSGFYRVMTCCYDSQKVRTLYSVNILQGDKIAGAETRRERPPFIIGQSSLYPAHFDVHNIYKYPNQKKVLQKILGRRKSDSMLTKTFLTRGHLASEHDFLMGNWQASSFSYINLVPQWQSINRGHWYRLEKKLRRLADITKHNLVIASGTYGILTVEDDHNTTREIYLDPDRELLPVPAYLWKLVFSPKNNTCIAFVVSNNPFEASRTEPFCQDICHEHNWPEDYIYEWRGRMFCCSADRLRTVIPYIPKFACYGILDYIPEQTPNTVPFNFWFRTKNRFL</sequence>
<dbReference type="InterPro" id="IPR040255">
    <property type="entry name" value="Non-specific_endonuclease"/>
</dbReference>
<keyword evidence="6" id="KW-0732">Signal</keyword>
<dbReference type="GO" id="GO:0006309">
    <property type="term" value="P:apoptotic DNA fragmentation"/>
    <property type="evidence" value="ECO:0007669"/>
    <property type="project" value="TreeGrafter"/>
</dbReference>
<dbReference type="PANTHER" id="PTHR13966">
    <property type="entry name" value="ENDONUCLEASE RELATED"/>
    <property type="match status" value="1"/>
</dbReference>
<dbReference type="SMART" id="SM00892">
    <property type="entry name" value="Endonuclease_NS"/>
    <property type="match status" value="1"/>
</dbReference>
<keyword evidence="2" id="KW-0540">Nuclease</keyword>
<evidence type="ECO:0000256" key="6">
    <source>
        <dbReference type="SAM" id="SignalP"/>
    </source>
</evidence>
<proteinExistence type="inferred from homology"/>
<dbReference type="InterPro" id="IPR044929">
    <property type="entry name" value="DNA/RNA_non-sp_Endonuclease_sf"/>
</dbReference>
<dbReference type="Pfam" id="PF01223">
    <property type="entry name" value="Endonuclease_NS"/>
    <property type="match status" value="1"/>
</dbReference>
<evidence type="ECO:0000256" key="4">
    <source>
        <dbReference type="PIRSR" id="PIRSR640255-1"/>
    </source>
</evidence>
<organism evidence="9">
    <name type="scientific">Homalodisca liturata</name>
    <dbReference type="NCBI Taxonomy" id="320908"/>
    <lineage>
        <taxon>Eukaryota</taxon>
        <taxon>Metazoa</taxon>
        <taxon>Ecdysozoa</taxon>
        <taxon>Arthropoda</taxon>
        <taxon>Hexapoda</taxon>
        <taxon>Insecta</taxon>
        <taxon>Pterygota</taxon>
        <taxon>Neoptera</taxon>
        <taxon>Paraneoptera</taxon>
        <taxon>Hemiptera</taxon>
        <taxon>Auchenorrhyncha</taxon>
        <taxon>Membracoidea</taxon>
        <taxon>Cicadellidae</taxon>
        <taxon>Cicadellinae</taxon>
        <taxon>Proconiini</taxon>
        <taxon>Homalodisca</taxon>
    </lineage>
</organism>
<keyword evidence="5" id="KW-0479">Metal-binding</keyword>
<keyword evidence="3" id="KW-0255">Endonuclease</keyword>
<evidence type="ECO:0008006" key="10">
    <source>
        <dbReference type="Google" id="ProtNLM"/>
    </source>
</evidence>
<dbReference type="InterPro" id="IPR001604">
    <property type="entry name" value="Endo_G_ENPP1-like_dom"/>
</dbReference>
<keyword evidence="3" id="KW-0378">Hydrolase</keyword>
<evidence type="ECO:0000259" key="7">
    <source>
        <dbReference type="SMART" id="SM00477"/>
    </source>
</evidence>
<feature type="domain" description="ENPP1-3/EXOG-like endonuclease/phosphodiesterase" evidence="7">
    <location>
        <begin position="198"/>
        <end position="417"/>
    </location>
</feature>
<feature type="chain" id="PRO_5008584804" description="DNA/RNA non-specific endonuclease domain-containing protein" evidence="6">
    <location>
        <begin position="20"/>
        <end position="474"/>
    </location>
</feature>
<evidence type="ECO:0000259" key="8">
    <source>
        <dbReference type="SMART" id="SM00892"/>
    </source>
</evidence>